<evidence type="ECO:0000313" key="2">
    <source>
        <dbReference type="EMBL" id="CAK0869447.1"/>
    </source>
</evidence>
<comment type="caution">
    <text evidence="2">The sequence shown here is derived from an EMBL/GenBank/DDBJ whole genome shotgun (WGS) entry which is preliminary data.</text>
</comment>
<keyword evidence="3" id="KW-1185">Reference proteome</keyword>
<reference evidence="2" key="1">
    <citation type="submission" date="2023-10" db="EMBL/GenBank/DDBJ databases">
        <authorList>
            <person name="Chen Y."/>
            <person name="Shah S."/>
            <person name="Dougan E. K."/>
            <person name="Thang M."/>
            <person name="Chan C."/>
        </authorList>
    </citation>
    <scope>NUCLEOTIDE SEQUENCE [LARGE SCALE GENOMIC DNA]</scope>
</reference>
<sequence>VHAVRLPQLQLQDPMHAVRSSDASWGDGRHARAAGGPEFGHGDMRRVRSETVPRQPGAMIRGVGEDGLREGLALSGESSDGLAGGQGRDVAGEWVSSAHLPSSTSHEPRTMRRSWHVI</sequence>
<accession>A0ABN9VD33</accession>
<gene>
    <name evidence="2" type="ORF">PCOR1329_LOCUS55798</name>
</gene>
<name>A0ABN9VD33_9DINO</name>
<feature type="non-terminal residue" evidence="2">
    <location>
        <position position="1"/>
    </location>
</feature>
<organism evidence="2 3">
    <name type="scientific">Prorocentrum cordatum</name>
    <dbReference type="NCBI Taxonomy" id="2364126"/>
    <lineage>
        <taxon>Eukaryota</taxon>
        <taxon>Sar</taxon>
        <taxon>Alveolata</taxon>
        <taxon>Dinophyceae</taxon>
        <taxon>Prorocentrales</taxon>
        <taxon>Prorocentraceae</taxon>
        <taxon>Prorocentrum</taxon>
    </lineage>
</organism>
<evidence type="ECO:0000313" key="3">
    <source>
        <dbReference type="Proteomes" id="UP001189429"/>
    </source>
</evidence>
<feature type="region of interest" description="Disordered" evidence="1">
    <location>
        <begin position="17"/>
        <end position="118"/>
    </location>
</feature>
<protein>
    <submittedName>
        <fullName evidence="2">Uncharacterized protein</fullName>
    </submittedName>
</protein>
<proteinExistence type="predicted"/>
<dbReference type="Proteomes" id="UP001189429">
    <property type="component" value="Unassembled WGS sequence"/>
</dbReference>
<feature type="compositionally biased region" description="Basic and acidic residues" evidence="1">
    <location>
        <begin position="40"/>
        <end position="51"/>
    </location>
</feature>
<evidence type="ECO:0000256" key="1">
    <source>
        <dbReference type="SAM" id="MobiDB-lite"/>
    </source>
</evidence>
<dbReference type="EMBL" id="CAUYUJ010016849">
    <property type="protein sequence ID" value="CAK0869447.1"/>
    <property type="molecule type" value="Genomic_DNA"/>
</dbReference>